<dbReference type="Gene3D" id="3.30.110.60">
    <property type="entry name" value="YhbY-like"/>
    <property type="match status" value="1"/>
</dbReference>
<feature type="domain" description="CRM" evidence="3">
    <location>
        <begin position="1"/>
        <end position="95"/>
    </location>
</feature>
<dbReference type="GO" id="GO:0003723">
    <property type="term" value="F:RNA binding"/>
    <property type="evidence" value="ECO:0007669"/>
    <property type="project" value="UniProtKB-UniRule"/>
</dbReference>
<dbReference type="NCBIfam" id="TIGR00253">
    <property type="entry name" value="RNA_bind_YhbY"/>
    <property type="match status" value="1"/>
</dbReference>
<reference evidence="4 5" key="1">
    <citation type="submission" date="2018-12" db="EMBL/GenBank/DDBJ databases">
        <title>Genome sequence from the cellulolytic species, Caldicellulosiruptor changbaiensis.</title>
        <authorList>
            <person name="Blumer-Schuette S.E."/>
            <person name="Mendoza C."/>
        </authorList>
    </citation>
    <scope>NUCLEOTIDE SEQUENCE [LARGE SCALE GENOMIC DNA]</scope>
    <source>
        <strain evidence="4 5">CBS-Z</strain>
    </source>
</reference>
<keyword evidence="5" id="KW-1185">Reference proteome</keyword>
<gene>
    <name evidence="4" type="primary">yhbY</name>
    <name evidence="4" type="ORF">ELD05_08570</name>
</gene>
<organism evidence="4 5">
    <name type="scientific">Caldicellulosiruptor changbaiensis</name>
    <dbReference type="NCBI Taxonomy" id="1222016"/>
    <lineage>
        <taxon>Bacteria</taxon>
        <taxon>Bacillati</taxon>
        <taxon>Bacillota</taxon>
        <taxon>Bacillota incertae sedis</taxon>
        <taxon>Caldicellulosiruptorales</taxon>
        <taxon>Caldicellulosiruptoraceae</taxon>
        <taxon>Caldicellulosiruptor</taxon>
    </lineage>
</organism>
<dbReference type="SUPFAM" id="SSF75471">
    <property type="entry name" value="YhbY-like"/>
    <property type="match status" value="1"/>
</dbReference>
<accession>A0A3T0D6L8</accession>
<dbReference type="InterPro" id="IPR051925">
    <property type="entry name" value="RNA-binding_domain"/>
</dbReference>
<evidence type="ECO:0000259" key="3">
    <source>
        <dbReference type="PROSITE" id="PS51295"/>
    </source>
</evidence>
<evidence type="ECO:0000313" key="5">
    <source>
        <dbReference type="Proteomes" id="UP000282930"/>
    </source>
</evidence>
<dbReference type="Pfam" id="PF01985">
    <property type="entry name" value="CRS1_YhbY"/>
    <property type="match status" value="1"/>
</dbReference>
<dbReference type="InterPro" id="IPR001890">
    <property type="entry name" value="RNA-binding_CRM"/>
</dbReference>
<sequence length="95" mass="10837">MLTSKQRAKLRGMANTMDAIIRIGKEGITERVLKQIDEALSARELIKIALEKNCEIEPKEAIAYICEKLNAEPVQVIGRKIVIYRMSEENPRIQI</sequence>
<name>A0A3T0D6L8_9FIRM</name>
<dbReference type="KEGG" id="ccha:ELD05_08570"/>
<keyword evidence="1 2" id="KW-0694">RNA-binding</keyword>
<protein>
    <submittedName>
        <fullName evidence="4">Ribosome assembly RNA-binding protein YhbY</fullName>
    </submittedName>
</protein>
<proteinExistence type="predicted"/>
<dbReference type="RefSeq" id="WP_127352103.1">
    <property type="nucleotide sequence ID" value="NZ_CP034791.1"/>
</dbReference>
<dbReference type="AlphaFoldDB" id="A0A3T0D6L8"/>
<dbReference type="PANTHER" id="PTHR40065:SF3">
    <property type="entry name" value="RNA-BINDING PROTEIN YHBY"/>
    <property type="match status" value="1"/>
</dbReference>
<evidence type="ECO:0000256" key="2">
    <source>
        <dbReference type="PROSITE-ProRule" id="PRU00626"/>
    </source>
</evidence>
<dbReference type="PANTHER" id="PTHR40065">
    <property type="entry name" value="RNA-BINDING PROTEIN YHBY"/>
    <property type="match status" value="1"/>
</dbReference>
<evidence type="ECO:0000313" key="4">
    <source>
        <dbReference type="EMBL" id="AZT90694.1"/>
    </source>
</evidence>
<dbReference type="PROSITE" id="PS51295">
    <property type="entry name" value="CRM"/>
    <property type="match status" value="1"/>
</dbReference>
<dbReference type="SMART" id="SM01103">
    <property type="entry name" value="CRS1_YhbY"/>
    <property type="match status" value="1"/>
</dbReference>
<evidence type="ECO:0000256" key="1">
    <source>
        <dbReference type="ARBA" id="ARBA00022884"/>
    </source>
</evidence>
<dbReference type="InterPro" id="IPR017924">
    <property type="entry name" value="RNA-binding_YhbY"/>
</dbReference>
<dbReference type="Proteomes" id="UP000282930">
    <property type="component" value="Chromosome"/>
</dbReference>
<dbReference type="EMBL" id="CP034791">
    <property type="protein sequence ID" value="AZT90694.1"/>
    <property type="molecule type" value="Genomic_DNA"/>
</dbReference>
<dbReference type="InterPro" id="IPR035920">
    <property type="entry name" value="YhbY-like_sf"/>
</dbReference>